<dbReference type="InterPro" id="IPR000531">
    <property type="entry name" value="Beta-barrel_TonB"/>
</dbReference>
<dbReference type="Gene3D" id="2.40.170.20">
    <property type="entry name" value="TonB-dependent receptor, beta-barrel domain"/>
    <property type="match status" value="1"/>
</dbReference>
<dbReference type="Gene3D" id="2.170.130.10">
    <property type="entry name" value="TonB-dependent receptor, plug domain"/>
    <property type="match status" value="1"/>
</dbReference>
<comment type="caution">
    <text evidence="17">The sequence shown here is derived from an EMBL/GenBank/DDBJ whole genome shotgun (WGS) entry which is preliminary data.</text>
</comment>
<evidence type="ECO:0000256" key="7">
    <source>
        <dbReference type="ARBA" id="ARBA00023004"/>
    </source>
</evidence>
<gene>
    <name evidence="17" type="ORF">MB824_10645</name>
</gene>
<evidence type="ECO:0000256" key="8">
    <source>
        <dbReference type="ARBA" id="ARBA00023065"/>
    </source>
</evidence>
<feature type="chain" id="PRO_5045640945" evidence="14">
    <location>
        <begin position="25"/>
        <end position="686"/>
    </location>
</feature>
<dbReference type="Pfam" id="PF07715">
    <property type="entry name" value="Plug"/>
    <property type="match status" value="1"/>
</dbReference>
<dbReference type="Pfam" id="PF00593">
    <property type="entry name" value="TonB_dep_Rec_b-barrel"/>
    <property type="match status" value="1"/>
</dbReference>
<feature type="domain" description="TonB-dependent receptor-like beta-barrel" evidence="15">
    <location>
        <begin position="236"/>
        <end position="653"/>
    </location>
</feature>
<keyword evidence="8" id="KW-0406">Ion transport</keyword>
<name>A0ABS9NQW7_9NEIS</name>
<dbReference type="CDD" id="cd01347">
    <property type="entry name" value="ligand_gated_channel"/>
    <property type="match status" value="1"/>
</dbReference>
<evidence type="ECO:0000256" key="2">
    <source>
        <dbReference type="ARBA" id="ARBA00009810"/>
    </source>
</evidence>
<keyword evidence="4" id="KW-1134">Transmembrane beta strand</keyword>
<dbReference type="PANTHER" id="PTHR32552">
    <property type="entry name" value="FERRICHROME IRON RECEPTOR-RELATED"/>
    <property type="match status" value="1"/>
</dbReference>
<dbReference type="EMBL" id="JAKOOW010000037">
    <property type="protein sequence ID" value="MCG6504952.1"/>
    <property type="molecule type" value="Genomic_DNA"/>
</dbReference>
<evidence type="ECO:0000256" key="9">
    <source>
        <dbReference type="ARBA" id="ARBA00023077"/>
    </source>
</evidence>
<keyword evidence="9 13" id="KW-0798">TonB box</keyword>
<dbReference type="InterPro" id="IPR037066">
    <property type="entry name" value="Plug_dom_sf"/>
</dbReference>
<keyword evidence="10 13" id="KW-0472">Membrane</keyword>
<evidence type="ECO:0000313" key="18">
    <source>
        <dbReference type="Proteomes" id="UP001298424"/>
    </source>
</evidence>
<evidence type="ECO:0000256" key="6">
    <source>
        <dbReference type="ARBA" id="ARBA00022692"/>
    </source>
</evidence>
<evidence type="ECO:0000256" key="13">
    <source>
        <dbReference type="RuleBase" id="RU003357"/>
    </source>
</evidence>
<feature type="signal peptide" evidence="14">
    <location>
        <begin position="1"/>
        <end position="24"/>
    </location>
</feature>
<evidence type="ECO:0000256" key="1">
    <source>
        <dbReference type="ARBA" id="ARBA00004571"/>
    </source>
</evidence>
<keyword evidence="7" id="KW-0408">Iron</keyword>
<evidence type="ECO:0000256" key="4">
    <source>
        <dbReference type="ARBA" id="ARBA00022452"/>
    </source>
</evidence>
<keyword evidence="6" id="KW-0812">Transmembrane</keyword>
<dbReference type="PANTHER" id="PTHR32552:SF81">
    <property type="entry name" value="TONB-DEPENDENT OUTER MEMBRANE RECEPTOR"/>
    <property type="match status" value="1"/>
</dbReference>
<evidence type="ECO:0000259" key="16">
    <source>
        <dbReference type="Pfam" id="PF07715"/>
    </source>
</evidence>
<dbReference type="InterPro" id="IPR012910">
    <property type="entry name" value="Plug_dom"/>
</dbReference>
<keyword evidence="11 17" id="KW-0675">Receptor</keyword>
<evidence type="ECO:0000256" key="14">
    <source>
        <dbReference type="SAM" id="SignalP"/>
    </source>
</evidence>
<evidence type="ECO:0000256" key="11">
    <source>
        <dbReference type="ARBA" id="ARBA00023170"/>
    </source>
</evidence>
<keyword evidence="14" id="KW-0732">Signal</keyword>
<comment type="similarity">
    <text evidence="2 13">Belongs to the TonB-dependent receptor family.</text>
</comment>
<dbReference type="RefSeq" id="WP_238748512.1">
    <property type="nucleotide sequence ID" value="NZ_JAKOOW010000037.1"/>
</dbReference>
<protein>
    <submittedName>
        <fullName evidence="17">TonB-dependent receptor</fullName>
    </submittedName>
</protein>
<keyword evidence="18" id="KW-1185">Reference proteome</keyword>
<sequence>MSKTALKRLSLMAGALSAALPALADDAASAPAAQEYTQELPEIVVSGERTRRSSFETATGHRVFTTPDIDRSGHNLSATDVLKQTVNTVDLGSGNDLPTVRGVDGSGPAVGAVAFFAGTRPRLNLSIDGRSATYNEYAFGTQSLWDMQQVEVLRGTQSNVRGQHAVAGAVSMRSKDPTPYWEGALRLGLGNQKTRNAAAVISGPVVQDNLSFRLSAERQQRESYEPFVRYEPTGNPRRVENTNVRLKLLYAPAAHPEFHSRLTYNHIRSRAPQNEILGNTASRRFLKEKPVFVTGSNAVIWDTSWQAADNLRLENKLIYTRYTNERLHLPMAVHPQGVPAGLKGREIQWEPSLHWKTSSGSLKGLAGLYFFRSTQDEWVDIRAVGGHNSFNDKNRVAALFAETDIRLAPQWRLTLAGRVEHESHQRRGGSGALHLDLDKGQTVFLPKAEIAYRPNDQFNTGIKAARGYNPGGAGITFGRPVQTYIYKPEYVTNLEWFARWRSADKRLTLGSNVFFNQYKDMQLPFYLGPNSVVIRNADKVHTHGAEFSADWQPLDGLKLHAALGLLHSKIKRYPGSGIEGRNLGRAPKYTANLGASYQHPSGWEVGGDVRFTGRYYSAADNAESGKIGAYSQTNLYAAYNFKHGRVSLYADNVFNSRRPVFISTADRLDALYQRPRSIGVSTEVKF</sequence>
<dbReference type="InterPro" id="IPR039426">
    <property type="entry name" value="TonB-dep_rcpt-like"/>
</dbReference>
<keyword evidence="12" id="KW-0998">Cell outer membrane</keyword>
<evidence type="ECO:0000256" key="5">
    <source>
        <dbReference type="ARBA" id="ARBA00022496"/>
    </source>
</evidence>
<evidence type="ECO:0000256" key="12">
    <source>
        <dbReference type="ARBA" id="ARBA00023237"/>
    </source>
</evidence>
<evidence type="ECO:0000313" key="17">
    <source>
        <dbReference type="EMBL" id="MCG6504952.1"/>
    </source>
</evidence>
<reference evidence="17 18" key="1">
    <citation type="submission" date="2022-02" db="EMBL/GenBank/DDBJ databases">
        <title>Genome sequence data of Kingella unionensis sp. nov. strain CICC 24913 (CCUG 75125).</title>
        <authorList>
            <person name="Xiao M."/>
        </authorList>
    </citation>
    <scope>NUCLEOTIDE SEQUENCE [LARGE SCALE GENOMIC DNA]</scope>
    <source>
        <strain evidence="17 18">CICC 24913</strain>
    </source>
</reference>
<evidence type="ECO:0000256" key="10">
    <source>
        <dbReference type="ARBA" id="ARBA00023136"/>
    </source>
</evidence>
<feature type="domain" description="TonB-dependent receptor plug" evidence="16">
    <location>
        <begin position="57"/>
        <end position="169"/>
    </location>
</feature>
<accession>A0ABS9NQW7</accession>
<dbReference type="SUPFAM" id="SSF56935">
    <property type="entry name" value="Porins"/>
    <property type="match status" value="1"/>
</dbReference>
<evidence type="ECO:0000256" key="3">
    <source>
        <dbReference type="ARBA" id="ARBA00022448"/>
    </source>
</evidence>
<evidence type="ECO:0000259" key="15">
    <source>
        <dbReference type="Pfam" id="PF00593"/>
    </source>
</evidence>
<dbReference type="InterPro" id="IPR036942">
    <property type="entry name" value="Beta-barrel_TonB_sf"/>
</dbReference>
<dbReference type="Proteomes" id="UP001298424">
    <property type="component" value="Unassembled WGS sequence"/>
</dbReference>
<organism evidence="17 18">
    <name type="scientific">Kingella pumchi</name>
    <dbReference type="NCBI Taxonomy" id="2779506"/>
    <lineage>
        <taxon>Bacteria</taxon>
        <taxon>Pseudomonadati</taxon>
        <taxon>Pseudomonadota</taxon>
        <taxon>Betaproteobacteria</taxon>
        <taxon>Neisseriales</taxon>
        <taxon>Neisseriaceae</taxon>
        <taxon>Kingella</taxon>
    </lineage>
</organism>
<comment type="subcellular location">
    <subcellularLocation>
        <location evidence="1">Cell outer membrane</location>
        <topology evidence="1">Multi-pass membrane protein</topology>
    </subcellularLocation>
</comment>
<keyword evidence="5" id="KW-0410">Iron transport</keyword>
<proteinExistence type="inferred from homology"/>
<keyword evidence="3" id="KW-0813">Transport</keyword>